<dbReference type="Pfam" id="PF11162">
    <property type="entry name" value="DUF2946"/>
    <property type="match status" value="1"/>
</dbReference>
<keyword evidence="1" id="KW-0472">Membrane</keyword>
<dbReference type="InterPro" id="IPR021333">
    <property type="entry name" value="DUF2946"/>
</dbReference>
<feature type="transmembrane region" description="Helical" evidence="1">
    <location>
        <begin position="92"/>
        <end position="110"/>
    </location>
</feature>
<protein>
    <submittedName>
        <fullName evidence="2">DUF2946 domain-containing protein</fullName>
    </submittedName>
</protein>
<keyword evidence="1" id="KW-1133">Transmembrane helix</keyword>
<evidence type="ECO:0000313" key="3">
    <source>
        <dbReference type="Proteomes" id="UP000289784"/>
    </source>
</evidence>
<gene>
    <name evidence="2" type="ORF">EPA99_02835</name>
</gene>
<evidence type="ECO:0000256" key="1">
    <source>
        <dbReference type="SAM" id="Phobius"/>
    </source>
</evidence>
<comment type="caution">
    <text evidence="2">The sequence shown here is derived from an EMBL/GenBank/DDBJ whole genome shotgun (WGS) entry which is preliminary data.</text>
</comment>
<dbReference type="EMBL" id="SAWZ01000001">
    <property type="protein sequence ID" value="RXR08885.1"/>
    <property type="molecule type" value="Genomic_DNA"/>
</dbReference>
<name>A0A4Q1JZT1_9GAMM</name>
<accession>A0A4Q1JZT1</accession>
<organism evidence="2 3">
    <name type="scientific">Pseudoxanthomonas composti</name>
    <dbReference type="NCBI Taxonomy" id="2137479"/>
    <lineage>
        <taxon>Bacteria</taxon>
        <taxon>Pseudomonadati</taxon>
        <taxon>Pseudomonadota</taxon>
        <taxon>Gammaproteobacteria</taxon>
        <taxon>Lysobacterales</taxon>
        <taxon>Lysobacteraceae</taxon>
        <taxon>Pseudoxanthomonas</taxon>
    </lineage>
</organism>
<proteinExistence type="predicted"/>
<sequence length="147" mass="15027">MFAALAVLATLLVIVGPLISRWQAYGVLPAASSALGAPSPADGSMEGMHHHHHAAMAAAAEPPATAASPAAAPAQDPHAGHRMGVECDYCLLAARLLPWLVFALLVLPLLRAPAPRLVQVVGRTGQAWHGHLGARGPPLAIGPTSLC</sequence>
<keyword evidence="3" id="KW-1185">Reference proteome</keyword>
<keyword evidence="1" id="KW-0812">Transmembrane</keyword>
<dbReference type="Proteomes" id="UP000289784">
    <property type="component" value="Unassembled WGS sequence"/>
</dbReference>
<dbReference type="AlphaFoldDB" id="A0A4Q1JZT1"/>
<reference evidence="2 3" key="1">
    <citation type="submission" date="2019-01" db="EMBL/GenBank/DDBJ databases">
        <title>Pseudoxanthomonas composti sp. nov., isolated from compost.</title>
        <authorList>
            <person name="Yang G."/>
        </authorList>
    </citation>
    <scope>NUCLEOTIDE SEQUENCE [LARGE SCALE GENOMIC DNA]</scope>
    <source>
        <strain evidence="2 3">GSS15</strain>
    </source>
</reference>
<evidence type="ECO:0000313" key="2">
    <source>
        <dbReference type="EMBL" id="RXR08885.1"/>
    </source>
</evidence>